<evidence type="ECO:0000313" key="3">
    <source>
        <dbReference type="Proteomes" id="UP000001292"/>
    </source>
</evidence>
<gene>
    <name evidence="2" type="primary">Dsec\GM12695</name>
    <name evidence="2" type="ORF">Dsec_GM12695</name>
</gene>
<reference evidence="2 3" key="1">
    <citation type="journal article" date="2007" name="Nature">
        <title>Evolution of genes and genomes on the Drosophila phylogeny.</title>
        <authorList>
            <consortium name="Drosophila 12 Genomes Consortium"/>
            <person name="Clark A.G."/>
            <person name="Eisen M.B."/>
            <person name="Smith D.R."/>
            <person name="Bergman C.M."/>
            <person name="Oliver B."/>
            <person name="Markow T.A."/>
            <person name="Kaufman T.C."/>
            <person name="Kellis M."/>
            <person name="Gelbart W."/>
            <person name="Iyer V.N."/>
            <person name="Pollard D.A."/>
            <person name="Sackton T.B."/>
            <person name="Larracuente A.M."/>
            <person name="Singh N.D."/>
            <person name="Abad J.P."/>
            <person name="Abt D.N."/>
            <person name="Adryan B."/>
            <person name="Aguade M."/>
            <person name="Akashi H."/>
            <person name="Anderson W.W."/>
            <person name="Aquadro C.F."/>
            <person name="Ardell D.H."/>
            <person name="Arguello R."/>
            <person name="Artieri C.G."/>
            <person name="Barbash D.A."/>
            <person name="Barker D."/>
            <person name="Barsanti P."/>
            <person name="Batterham P."/>
            <person name="Batzoglou S."/>
            <person name="Begun D."/>
            <person name="Bhutkar A."/>
            <person name="Blanco E."/>
            <person name="Bosak S.A."/>
            <person name="Bradley R.K."/>
            <person name="Brand A.D."/>
            <person name="Brent M.R."/>
            <person name="Brooks A.N."/>
            <person name="Brown R.H."/>
            <person name="Butlin R.K."/>
            <person name="Caggese C."/>
            <person name="Calvi B.R."/>
            <person name="Bernardo de Carvalho A."/>
            <person name="Caspi A."/>
            <person name="Castrezana S."/>
            <person name="Celniker S.E."/>
            <person name="Chang J.L."/>
            <person name="Chapple C."/>
            <person name="Chatterji S."/>
            <person name="Chinwalla A."/>
            <person name="Civetta A."/>
            <person name="Clifton S.W."/>
            <person name="Comeron J.M."/>
            <person name="Costello J.C."/>
            <person name="Coyne J.A."/>
            <person name="Daub J."/>
            <person name="David R.G."/>
            <person name="Delcher A.L."/>
            <person name="Delehaunty K."/>
            <person name="Do C.B."/>
            <person name="Ebling H."/>
            <person name="Edwards K."/>
            <person name="Eickbush T."/>
            <person name="Evans J.D."/>
            <person name="Filipski A."/>
            <person name="Findeiss S."/>
            <person name="Freyhult E."/>
            <person name="Fulton L."/>
            <person name="Fulton R."/>
            <person name="Garcia A.C."/>
            <person name="Gardiner A."/>
            <person name="Garfield D.A."/>
            <person name="Garvin B.E."/>
            <person name="Gibson G."/>
            <person name="Gilbert D."/>
            <person name="Gnerre S."/>
            <person name="Godfrey J."/>
            <person name="Good R."/>
            <person name="Gotea V."/>
            <person name="Gravely B."/>
            <person name="Greenberg A.J."/>
            <person name="Griffiths-Jones S."/>
            <person name="Gross S."/>
            <person name="Guigo R."/>
            <person name="Gustafson E.A."/>
            <person name="Haerty W."/>
            <person name="Hahn M.W."/>
            <person name="Halligan D.L."/>
            <person name="Halpern A.L."/>
            <person name="Halter G.M."/>
            <person name="Han M.V."/>
            <person name="Heger A."/>
            <person name="Hillier L."/>
            <person name="Hinrichs A.S."/>
            <person name="Holmes I."/>
            <person name="Hoskins R.A."/>
            <person name="Hubisz M.J."/>
            <person name="Hultmark D."/>
            <person name="Huntley M.A."/>
            <person name="Jaffe D.B."/>
            <person name="Jagadeeshan S."/>
            <person name="Jeck W.R."/>
            <person name="Johnson J."/>
            <person name="Jones C.D."/>
            <person name="Jordan W.C."/>
            <person name="Karpen G.H."/>
            <person name="Kataoka E."/>
            <person name="Keightley P.D."/>
            <person name="Kheradpour P."/>
            <person name="Kirkness E.F."/>
            <person name="Koerich L.B."/>
            <person name="Kristiansen K."/>
            <person name="Kudrna D."/>
            <person name="Kulathinal R.J."/>
            <person name="Kumar S."/>
            <person name="Kwok R."/>
            <person name="Lander E."/>
            <person name="Langley C.H."/>
            <person name="Lapoint R."/>
            <person name="Lazzaro B.P."/>
            <person name="Lee S.J."/>
            <person name="Levesque L."/>
            <person name="Li R."/>
            <person name="Lin C.F."/>
            <person name="Lin M.F."/>
            <person name="Lindblad-Toh K."/>
            <person name="Llopart A."/>
            <person name="Long M."/>
            <person name="Low L."/>
            <person name="Lozovsky E."/>
            <person name="Lu J."/>
            <person name="Luo M."/>
            <person name="Machado C.A."/>
            <person name="Makalowski W."/>
            <person name="Marzo M."/>
            <person name="Matsuda M."/>
            <person name="Matzkin L."/>
            <person name="McAllister B."/>
            <person name="McBride C.S."/>
            <person name="McKernan B."/>
            <person name="McKernan K."/>
            <person name="Mendez-Lago M."/>
            <person name="Minx P."/>
            <person name="Mollenhauer M.U."/>
            <person name="Montooth K."/>
            <person name="Mount S.M."/>
            <person name="Mu X."/>
            <person name="Myers E."/>
            <person name="Negre B."/>
            <person name="Newfeld S."/>
            <person name="Nielsen R."/>
            <person name="Noor M.A."/>
            <person name="O'Grady P."/>
            <person name="Pachter L."/>
            <person name="Papaceit M."/>
            <person name="Parisi M.J."/>
            <person name="Parisi M."/>
            <person name="Parts L."/>
            <person name="Pedersen J.S."/>
            <person name="Pesole G."/>
            <person name="Phillippy A.M."/>
            <person name="Ponting C.P."/>
            <person name="Pop M."/>
            <person name="Porcelli D."/>
            <person name="Powell J.R."/>
            <person name="Prohaska S."/>
            <person name="Pruitt K."/>
            <person name="Puig M."/>
            <person name="Quesneville H."/>
            <person name="Ram K.R."/>
            <person name="Rand D."/>
            <person name="Rasmussen M.D."/>
            <person name="Reed L.K."/>
            <person name="Reenan R."/>
            <person name="Reily A."/>
            <person name="Remington K.A."/>
            <person name="Rieger T.T."/>
            <person name="Ritchie M.G."/>
            <person name="Robin C."/>
            <person name="Rogers Y.H."/>
            <person name="Rohde C."/>
            <person name="Rozas J."/>
            <person name="Rubenfield M.J."/>
            <person name="Ruiz A."/>
            <person name="Russo S."/>
            <person name="Salzberg S.L."/>
            <person name="Sanchez-Gracia A."/>
            <person name="Saranga D.J."/>
            <person name="Sato H."/>
            <person name="Schaeffer S.W."/>
            <person name="Schatz M.C."/>
            <person name="Schlenke T."/>
            <person name="Schwartz R."/>
            <person name="Segarra C."/>
            <person name="Singh R.S."/>
            <person name="Sirot L."/>
            <person name="Sirota M."/>
            <person name="Sisneros N.B."/>
            <person name="Smith C.D."/>
            <person name="Smith T.F."/>
            <person name="Spieth J."/>
            <person name="Stage D.E."/>
            <person name="Stark A."/>
            <person name="Stephan W."/>
            <person name="Strausberg R.L."/>
            <person name="Strempel S."/>
            <person name="Sturgill D."/>
            <person name="Sutton G."/>
            <person name="Sutton G.G."/>
            <person name="Tao W."/>
            <person name="Teichmann S."/>
            <person name="Tobari Y.N."/>
            <person name="Tomimura Y."/>
            <person name="Tsolas J.M."/>
            <person name="Valente V.L."/>
            <person name="Venter E."/>
            <person name="Venter J.C."/>
            <person name="Vicario S."/>
            <person name="Vieira F.G."/>
            <person name="Vilella A.J."/>
            <person name="Villasante A."/>
            <person name="Walenz B."/>
            <person name="Wang J."/>
            <person name="Wasserman M."/>
            <person name="Watts T."/>
            <person name="Wilson D."/>
            <person name="Wilson R.K."/>
            <person name="Wing R.A."/>
            <person name="Wolfner M.F."/>
            <person name="Wong A."/>
            <person name="Wong G.K."/>
            <person name="Wu C.I."/>
            <person name="Wu G."/>
            <person name="Yamamoto D."/>
            <person name="Yang H.P."/>
            <person name="Yang S.P."/>
            <person name="Yorke J.A."/>
            <person name="Yoshida K."/>
            <person name="Zdobnov E."/>
            <person name="Zhang P."/>
            <person name="Zhang Y."/>
            <person name="Zimin A.V."/>
            <person name="Baldwin J."/>
            <person name="Abdouelleil A."/>
            <person name="Abdulkadir J."/>
            <person name="Abebe A."/>
            <person name="Abera B."/>
            <person name="Abreu J."/>
            <person name="Acer S.C."/>
            <person name="Aftuck L."/>
            <person name="Alexander A."/>
            <person name="An P."/>
            <person name="Anderson E."/>
            <person name="Anderson S."/>
            <person name="Arachi H."/>
            <person name="Azer M."/>
            <person name="Bachantsang P."/>
            <person name="Barry A."/>
            <person name="Bayul T."/>
            <person name="Berlin A."/>
            <person name="Bessette D."/>
            <person name="Bloom T."/>
            <person name="Blye J."/>
            <person name="Boguslavskiy L."/>
            <person name="Bonnet C."/>
            <person name="Boukhgalter B."/>
            <person name="Bourzgui I."/>
            <person name="Brown A."/>
            <person name="Cahill P."/>
            <person name="Channer S."/>
            <person name="Cheshatsang Y."/>
            <person name="Chuda L."/>
            <person name="Citroen M."/>
            <person name="Collymore A."/>
            <person name="Cooke P."/>
            <person name="Costello M."/>
            <person name="D'Aco K."/>
            <person name="Daza R."/>
            <person name="De Haan G."/>
            <person name="DeGray S."/>
            <person name="DeMaso C."/>
            <person name="Dhargay N."/>
            <person name="Dooley K."/>
            <person name="Dooley E."/>
            <person name="Doricent M."/>
            <person name="Dorje P."/>
            <person name="Dorjee K."/>
            <person name="Dupes A."/>
            <person name="Elong R."/>
            <person name="Falk J."/>
            <person name="Farina A."/>
            <person name="Faro S."/>
            <person name="Ferguson D."/>
            <person name="Fisher S."/>
            <person name="Foley C.D."/>
            <person name="Franke A."/>
            <person name="Friedrich D."/>
            <person name="Gadbois L."/>
            <person name="Gearin G."/>
            <person name="Gearin C.R."/>
            <person name="Giannoukos G."/>
            <person name="Goode T."/>
            <person name="Graham J."/>
            <person name="Grandbois E."/>
            <person name="Grewal S."/>
            <person name="Gyaltsen K."/>
            <person name="Hafez N."/>
            <person name="Hagos B."/>
            <person name="Hall J."/>
            <person name="Henson C."/>
            <person name="Hollinger A."/>
            <person name="Honan T."/>
            <person name="Huard M.D."/>
            <person name="Hughes L."/>
            <person name="Hurhula B."/>
            <person name="Husby M.E."/>
            <person name="Kamat A."/>
            <person name="Kanga B."/>
            <person name="Kashin S."/>
            <person name="Khazanovich D."/>
            <person name="Kisner P."/>
            <person name="Lance K."/>
            <person name="Lara M."/>
            <person name="Lee W."/>
            <person name="Lennon N."/>
            <person name="Letendre F."/>
            <person name="LeVine R."/>
            <person name="Lipovsky A."/>
            <person name="Liu X."/>
            <person name="Liu J."/>
            <person name="Liu S."/>
            <person name="Lokyitsang T."/>
            <person name="Lokyitsang Y."/>
            <person name="Lubonja R."/>
            <person name="Lui A."/>
            <person name="MacDonald P."/>
            <person name="Magnisalis V."/>
            <person name="Maru K."/>
            <person name="Matthews C."/>
            <person name="McCusker W."/>
            <person name="McDonough S."/>
            <person name="Mehta T."/>
            <person name="Meldrim J."/>
            <person name="Meneus L."/>
            <person name="Mihai O."/>
            <person name="Mihalev A."/>
            <person name="Mihova T."/>
            <person name="Mittelman R."/>
            <person name="Mlenga V."/>
            <person name="Montmayeur A."/>
            <person name="Mulrain L."/>
            <person name="Navidi A."/>
            <person name="Naylor J."/>
            <person name="Negash T."/>
            <person name="Nguyen T."/>
            <person name="Nguyen N."/>
            <person name="Nicol R."/>
            <person name="Norbu C."/>
            <person name="Norbu N."/>
            <person name="Novod N."/>
            <person name="O'Neill B."/>
            <person name="Osman S."/>
            <person name="Markiewicz E."/>
            <person name="Oyono O.L."/>
            <person name="Patti C."/>
            <person name="Phunkhang P."/>
            <person name="Pierre F."/>
            <person name="Priest M."/>
            <person name="Raghuraman S."/>
            <person name="Rege F."/>
            <person name="Reyes R."/>
            <person name="Rise C."/>
            <person name="Rogov P."/>
            <person name="Ross K."/>
            <person name="Ryan E."/>
            <person name="Settipalli S."/>
            <person name="Shea T."/>
            <person name="Sherpa N."/>
            <person name="Shi L."/>
            <person name="Shih D."/>
            <person name="Sparrow T."/>
            <person name="Spaulding J."/>
            <person name="Stalker J."/>
            <person name="Stange-Thomann N."/>
            <person name="Stavropoulos S."/>
            <person name="Stone C."/>
            <person name="Strader C."/>
            <person name="Tesfaye S."/>
            <person name="Thomson T."/>
            <person name="Thoulutsang Y."/>
            <person name="Thoulutsang D."/>
            <person name="Topham K."/>
            <person name="Topping I."/>
            <person name="Tsamla T."/>
            <person name="Vassiliev H."/>
            <person name="Vo A."/>
            <person name="Wangchuk T."/>
            <person name="Wangdi T."/>
            <person name="Weiand M."/>
            <person name="Wilkinson J."/>
            <person name="Wilson A."/>
            <person name="Yadav S."/>
            <person name="Young G."/>
            <person name="Yu Q."/>
            <person name="Zembek L."/>
            <person name="Zhong D."/>
            <person name="Zimmer A."/>
            <person name="Zwirko Z."/>
            <person name="Jaffe D.B."/>
            <person name="Alvarez P."/>
            <person name="Brockman W."/>
            <person name="Butler J."/>
            <person name="Chin C."/>
            <person name="Gnerre S."/>
            <person name="Grabherr M."/>
            <person name="Kleber M."/>
            <person name="Mauceli E."/>
            <person name="MacCallum I."/>
        </authorList>
    </citation>
    <scope>NUCLEOTIDE SEQUENCE [LARGE SCALE GENOMIC DNA]</scope>
    <source>
        <strain evidence="3">Rob3c / Tucson 14021-0248.25</strain>
    </source>
</reference>
<dbReference type="PANTHER" id="PTHR22667:SF0">
    <property type="entry name" value="AT01380P-RELATED"/>
    <property type="match status" value="1"/>
</dbReference>
<dbReference type="PANTHER" id="PTHR22667">
    <property type="entry name" value="AT01380P-RELATED"/>
    <property type="match status" value="1"/>
</dbReference>
<keyword evidence="3" id="KW-1185">Reference proteome</keyword>
<accession>B4I104</accession>
<dbReference type="Pfam" id="PF07707">
    <property type="entry name" value="BACK"/>
    <property type="match status" value="1"/>
</dbReference>
<dbReference type="InterPro" id="IPR011705">
    <property type="entry name" value="BACK"/>
</dbReference>
<feature type="domain" description="BACK" evidence="1">
    <location>
        <begin position="168"/>
        <end position="258"/>
    </location>
</feature>
<dbReference type="HOGENOM" id="CLU_492825_0_0_1"/>
<dbReference type="Proteomes" id="UP000001292">
    <property type="component" value="Unassembled WGS sequence"/>
</dbReference>
<name>B4I104_DROSE</name>
<sequence>MEHINRAQNLNGSARPALTSELAFNSVVPWNNEISLSPRTHRRHGEAIQPGTDGMDFSETMFKSLGAVTRVCIGTSTFWCTSSLLQCHSNYFNRYICPVNCFREGIDLIAVGFRAAYTWMRLQEPLDPFMQPDKLMTLLHTAVQLEMPALKALCYEQLCTNRFREESAFQVYLRALKYPQLEELRKLMLQRIGAAFLSDVMTMLQQDALGVNSEVEVLVAIIRWLSCQTKCIEKATPPLMGCLRLTLLPVVILEKFWLCAMTPPVPDEPFMNVVRSNIHIRERISCAITVAQVQHLLTRRREFLAFCRSKGLLVDVPREWIYDVACPYHLRRPGGPYSHVVSAYVISKYAIGKAQRLKEAVKRWPRRDCTYLPPSDDLQTINELPEDKDEKEAEMFVEPSPPEMSEWPSLRNDGKRYIIRHLRSTRLLLSEIMDEPHRTTDRWEELGRRIQNIEREGASMPGVITTSTSRLVFPTVMTYIAQEVAQEERFRNMDSDLRTSNLDAIYAYLFLHVGRMKLLVPPKANVPTENSTTEENVRPMESFVLDTERMIEALRF</sequence>
<dbReference type="OMA" id="EHINRAQ"/>
<dbReference type="STRING" id="7238.B4I104"/>
<proteinExistence type="predicted"/>
<evidence type="ECO:0000313" key="2">
    <source>
        <dbReference type="EMBL" id="EDW53185.1"/>
    </source>
</evidence>
<dbReference type="AlphaFoldDB" id="B4I104"/>
<protein>
    <submittedName>
        <fullName evidence="2">GM12695</fullName>
    </submittedName>
</protein>
<dbReference type="PhylomeDB" id="B4I104"/>
<organism evidence="3">
    <name type="scientific">Drosophila sechellia</name>
    <name type="common">Fruit fly</name>
    <dbReference type="NCBI Taxonomy" id="7238"/>
    <lineage>
        <taxon>Eukaryota</taxon>
        <taxon>Metazoa</taxon>
        <taxon>Ecdysozoa</taxon>
        <taxon>Arthropoda</taxon>
        <taxon>Hexapoda</taxon>
        <taxon>Insecta</taxon>
        <taxon>Pterygota</taxon>
        <taxon>Neoptera</taxon>
        <taxon>Endopterygota</taxon>
        <taxon>Diptera</taxon>
        <taxon>Brachycera</taxon>
        <taxon>Muscomorpha</taxon>
        <taxon>Ephydroidea</taxon>
        <taxon>Drosophilidae</taxon>
        <taxon>Drosophila</taxon>
        <taxon>Sophophora</taxon>
    </lineage>
</organism>
<evidence type="ECO:0000259" key="1">
    <source>
        <dbReference type="SMART" id="SM00875"/>
    </source>
</evidence>
<dbReference type="Gene3D" id="1.25.40.420">
    <property type="match status" value="1"/>
</dbReference>
<dbReference type="EMBL" id="CH480819">
    <property type="protein sequence ID" value="EDW53185.1"/>
    <property type="molecule type" value="Genomic_DNA"/>
</dbReference>
<dbReference type="SMART" id="SM00875">
    <property type="entry name" value="BACK"/>
    <property type="match status" value="1"/>
</dbReference>